<organism evidence="2 3">
    <name type="scientific">Plasmodium coatneyi</name>
    <dbReference type="NCBI Taxonomy" id="208452"/>
    <lineage>
        <taxon>Eukaryota</taxon>
        <taxon>Sar</taxon>
        <taxon>Alveolata</taxon>
        <taxon>Apicomplexa</taxon>
        <taxon>Aconoidasida</taxon>
        <taxon>Haemosporida</taxon>
        <taxon>Plasmodiidae</taxon>
        <taxon>Plasmodium</taxon>
    </lineage>
</organism>
<dbReference type="Proteomes" id="UP000092716">
    <property type="component" value="Chromosome 7"/>
</dbReference>
<proteinExistence type="predicted"/>
<feature type="region of interest" description="Disordered" evidence="1">
    <location>
        <begin position="32"/>
        <end position="59"/>
    </location>
</feature>
<dbReference type="OrthoDB" id="381930at2759"/>
<accession>A0A1B1DXM3</accession>
<dbReference type="KEGG" id="pcot:PCOAH_00017950"/>
<sequence>MSTIRWVHRKGQNCEKRVISLNEIKERYLNDAANQRKDKRNGKYCPDGTNTETEKKKGKKKLITFYEKRAEKTLNQQKGLTEKNVSNYFWKKKATDGNNLEKKKYCCSGEKGETKNGCSECGGEVDPLGDQHRMFGYHSDMKKGGIDRHVREKSNLCPPPHEQQHVNINLDVNIQWNKQNGKFEKDNCNVGDIRTFYGDKQTWNPIQVSINDKCPEENGYWSESPIGYEQGRSRKEEIPHAREGEKYEKYFRYGNPRDGHYNQHSAREYLQRSHSGGNPLHKNRHMNRFAEECTTYDGMGPSSYVPPEKSYGGHAWENLHYETEKEQNQFRYDSRGKLHPVGKAERHEAETYERGAEEKVHLYVKKAQPCFQHLQKHTENPLPDPLKMQPPKDRQKYSHPVDPKRIYTDAEEKSKNFFQKRTRFFQQVGKRADSNSGESSHFSERGRIGQGKPKGEGSKVTPPECLPPTHDHHKTAYLLSSEEILIREAKQQNKYEQDEKKKKIIFSINKISNIFKKRLFYYLTRLRKYSSVRAHRPVYKKYAKIVSSGEHHHGNRNRGSHSPMSGRTVQYAFPRKVDMPLWSFQKVPNGANCSERGIPTSMGGETPQDGNKKETPLGQKNRKKVSMEETIQKGEVVHHNESLIPRLAKKNSRENFKMYRQLSQRKVLTNTLIDSFIDVDINDQRKKKKYLKFFSILLCLFLRRHMHRQLSSFFSVIGSCHRRQEEKRSIRKFINSRLYAVSILEGALKRMKKKNALRQLALLKKDKQTHNHYSDKPIESTIVKSAPHHVGPSHQDNTTHDKLAGECTEENNRPKLTSSKSHEKPCFGKPKIFRTDDFAIFFKKKILKEKDEILQKCLLRSKSDALLDFLKMSRMENFSKKATCSSAVLNFPDGAYYNDNMRSSTLLDRFFTATYSPDVRTLQRSTYGDKIHLSFYEHMTDNSTLIRSSVNYQKCHNKRETYMHFKRECFETGELNSAGSTSQSDNRGKERLTTNIADAVDEKMGSISEVMNKLGCLIGDSNFLNGVTPAGGDHMDDSSEEDVNDKRCRMFFKQFKKQLTMKCKGATSGEEQYTDDRHTGAEHLSEADGTQNGLSMSDLNSTVGVSK</sequence>
<feature type="region of interest" description="Disordered" evidence="1">
    <location>
        <begin position="428"/>
        <end position="472"/>
    </location>
</feature>
<evidence type="ECO:0000256" key="1">
    <source>
        <dbReference type="SAM" id="MobiDB-lite"/>
    </source>
</evidence>
<dbReference type="VEuPathDB" id="PlasmoDB:PCOAH_00017950"/>
<dbReference type="AlphaFoldDB" id="A0A1B1DXM3"/>
<feature type="compositionally biased region" description="Basic and acidic residues" evidence="1">
    <location>
        <begin position="441"/>
        <end position="457"/>
    </location>
</feature>
<feature type="compositionally biased region" description="Basic and acidic residues" evidence="1">
    <location>
        <begin position="390"/>
        <end position="401"/>
    </location>
</feature>
<dbReference type="GeneID" id="30908521"/>
<evidence type="ECO:0000313" key="3">
    <source>
        <dbReference type="Proteomes" id="UP000092716"/>
    </source>
</evidence>
<evidence type="ECO:0000313" key="2">
    <source>
        <dbReference type="EMBL" id="ANQ07546.1"/>
    </source>
</evidence>
<dbReference type="EMBL" id="CP016245">
    <property type="protein sequence ID" value="ANQ07546.1"/>
    <property type="molecule type" value="Genomic_DNA"/>
</dbReference>
<reference evidence="3" key="1">
    <citation type="submission" date="2016-06" db="EMBL/GenBank/DDBJ databases">
        <title>First high quality genome sequence of Plasmodium coatneyi using continuous long reads from single molecule, real-time sequencing.</title>
        <authorList>
            <person name="Chien J.-T."/>
            <person name="Pakala S.B."/>
            <person name="Geraldo J.A."/>
            <person name="Lapp S.A."/>
            <person name="Barnwell J.W."/>
            <person name="Kissinger J.C."/>
            <person name="Galinski M.R."/>
            <person name="Humphrey J.C."/>
        </authorList>
    </citation>
    <scope>NUCLEOTIDE SEQUENCE [LARGE SCALE GENOMIC DNA]</scope>
    <source>
        <strain evidence="3">Hackeri</strain>
    </source>
</reference>
<feature type="region of interest" description="Disordered" evidence="1">
    <location>
        <begin position="547"/>
        <end position="566"/>
    </location>
</feature>
<keyword evidence="3" id="KW-1185">Reference proteome</keyword>
<protein>
    <submittedName>
        <fullName evidence="2">Uncharacterized protein</fullName>
    </submittedName>
</protein>
<feature type="compositionally biased region" description="Polar residues" evidence="1">
    <location>
        <begin position="1088"/>
        <end position="1107"/>
    </location>
</feature>
<feature type="compositionally biased region" description="Basic and acidic residues" evidence="1">
    <location>
        <begin position="1074"/>
        <end position="1086"/>
    </location>
</feature>
<feature type="region of interest" description="Disordered" evidence="1">
    <location>
        <begin position="1064"/>
        <end position="1107"/>
    </location>
</feature>
<feature type="region of interest" description="Disordered" evidence="1">
    <location>
        <begin position="376"/>
        <end position="401"/>
    </location>
</feature>
<gene>
    <name evidence="2" type="ORF">PCOAH_00017950</name>
</gene>
<dbReference type="RefSeq" id="XP_019914241.1">
    <property type="nucleotide sequence ID" value="XM_020058604.1"/>
</dbReference>
<feature type="region of interest" description="Disordered" evidence="1">
    <location>
        <begin position="596"/>
        <end position="626"/>
    </location>
</feature>
<name>A0A1B1DXM3_9APIC</name>